<dbReference type="InterPro" id="IPR000182">
    <property type="entry name" value="GNAT_dom"/>
</dbReference>
<keyword evidence="2" id="KW-0808">Transferase</keyword>
<dbReference type="Proteomes" id="UP000051461">
    <property type="component" value="Unassembled WGS sequence"/>
</dbReference>
<reference evidence="2 3" key="1">
    <citation type="journal article" date="2015" name="Genome Announc.">
        <title>Expanding the biotechnology potential of lactobacilli through comparative genomics of 213 strains and associated genera.</title>
        <authorList>
            <person name="Sun Z."/>
            <person name="Harris H.M."/>
            <person name="McCann A."/>
            <person name="Guo C."/>
            <person name="Argimon S."/>
            <person name="Zhang W."/>
            <person name="Yang X."/>
            <person name="Jeffery I.B."/>
            <person name="Cooney J.C."/>
            <person name="Kagawa T.F."/>
            <person name="Liu W."/>
            <person name="Song Y."/>
            <person name="Salvetti E."/>
            <person name="Wrobel A."/>
            <person name="Rasinkangas P."/>
            <person name="Parkhill J."/>
            <person name="Rea M.C."/>
            <person name="O'Sullivan O."/>
            <person name="Ritari J."/>
            <person name="Douillard F.P."/>
            <person name="Paul Ross R."/>
            <person name="Yang R."/>
            <person name="Briner A.E."/>
            <person name="Felis G.E."/>
            <person name="de Vos W.M."/>
            <person name="Barrangou R."/>
            <person name="Klaenhammer T.R."/>
            <person name="Caufield P.W."/>
            <person name="Cui Y."/>
            <person name="Zhang H."/>
            <person name="O'Toole P.W."/>
        </authorList>
    </citation>
    <scope>NUCLEOTIDE SEQUENCE [LARGE SCALE GENOMIC DNA]</scope>
    <source>
        <strain evidence="2 3">DSM 20003</strain>
    </source>
</reference>
<proteinExistence type="predicted"/>
<evidence type="ECO:0000313" key="3">
    <source>
        <dbReference type="Proteomes" id="UP000051461"/>
    </source>
</evidence>
<name>A0A0R1GK23_9LACO</name>
<dbReference type="SUPFAM" id="SSF55729">
    <property type="entry name" value="Acyl-CoA N-acyltransferases (Nat)"/>
    <property type="match status" value="1"/>
</dbReference>
<dbReference type="STRING" id="1423726.FC07_GL000630"/>
<keyword evidence="3" id="KW-1185">Reference proteome</keyword>
<gene>
    <name evidence="2" type="ORF">FC07_GL000630</name>
</gene>
<comment type="caution">
    <text evidence="2">The sequence shown here is derived from an EMBL/GenBank/DDBJ whole genome shotgun (WGS) entry which is preliminary data.</text>
</comment>
<dbReference type="Gene3D" id="3.40.630.30">
    <property type="match status" value="1"/>
</dbReference>
<dbReference type="AlphaFoldDB" id="A0A0R1GK23"/>
<dbReference type="Pfam" id="PF13673">
    <property type="entry name" value="Acetyltransf_10"/>
    <property type="match status" value="1"/>
</dbReference>
<dbReference type="PROSITE" id="PS51186">
    <property type="entry name" value="GNAT"/>
    <property type="match status" value="1"/>
</dbReference>
<accession>A0A0R1GK23</accession>
<evidence type="ECO:0000313" key="2">
    <source>
        <dbReference type="EMBL" id="KRK34421.1"/>
    </source>
</evidence>
<protein>
    <submittedName>
        <fullName evidence="2">GNAT family acetyltransferase</fullName>
    </submittedName>
</protein>
<organism evidence="2 3">
    <name type="scientific">Loigolactobacillus bifermentans DSM 20003</name>
    <dbReference type="NCBI Taxonomy" id="1423726"/>
    <lineage>
        <taxon>Bacteria</taxon>
        <taxon>Bacillati</taxon>
        <taxon>Bacillota</taxon>
        <taxon>Bacilli</taxon>
        <taxon>Lactobacillales</taxon>
        <taxon>Lactobacillaceae</taxon>
        <taxon>Loigolactobacillus</taxon>
    </lineage>
</organism>
<sequence length="147" mass="16932">MIFMNFKHTHQLNSQIYRDALSVRQAVFIEEQQIDPTLEIDANEAQAIHFVGYQAALPVVTARLLTEPGGYHVQRVATLKAYRHQQRANALFRELIAYARTHQQQYLILGAQDHALGFYQQLGFHQTKRPGFLDAGIPHHEMRLDLV</sequence>
<dbReference type="EMBL" id="AZDA01000092">
    <property type="protein sequence ID" value="KRK34421.1"/>
    <property type="molecule type" value="Genomic_DNA"/>
</dbReference>
<dbReference type="PATRIC" id="fig|1423726.3.peg.653"/>
<dbReference type="InterPro" id="IPR016181">
    <property type="entry name" value="Acyl_CoA_acyltransferase"/>
</dbReference>
<evidence type="ECO:0000259" key="1">
    <source>
        <dbReference type="PROSITE" id="PS51186"/>
    </source>
</evidence>
<dbReference type="GO" id="GO:0016747">
    <property type="term" value="F:acyltransferase activity, transferring groups other than amino-acyl groups"/>
    <property type="evidence" value="ECO:0007669"/>
    <property type="project" value="InterPro"/>
</dbReference>
<feature type="domain" description="N-acetyltransferase" evidence="1">
    <location>
        <begin position="7"/>
        <end position="147"/>
    </location>
</feature>